<organism evidence="7 8">
    <name type="scientific">Enorma phocaeensis</name>
    <dbReference type="NCBI Taxonomy" id="1871019"/>
    <lineage>
        <taxon>Bacteria</taxon>
        <taxon>Bacillati</taxon>
        <taxon>Actinomycetota</taxon>
        <taxon>Coriobacteriia</taxon>
        <taxon>Coriobacteriales</taxon>
        <taxon>Coriobacteriaceae</taxon>
        <taxon>Enorma</taxon>
    </lineage>
</organism>
<evidence type="ECO:0000256" key="4">
    <source>
        <dbReference type="ARBA" id="ARBA00023136"/>
    </source>
</evidence>
<dbReference type="RefSeq" id="WP_289546072.1">
    <property type="nucleotide sequence ID" value="NZ_JAUDDZ010000022.1"/>
</dbReference>
<evidence type="ECO:0000313" key="8">
    <source>
        <dbReference type="Proteomes" id="UP001529421"/>
    </source>
</evidence>
<keyword evidence="4 5" id="KW-0472">Membrane</keyword>
<accession>A0ABT7VBB8</accession>
<feature type="transmembrane region" description="Helical" evidence="5">
    <location>
        <begin position="543"/>
        <end position="562"/>
    </location>
</feature>
<dbReference type="PANTHER" id="PTHR43077">
    <property type="entry name" value="TRANSPORT PERMEASE YVFS-RELATED"/>
    <property type="match status" value="1"/>
</dbReference>
<dbReference type="InterPro" id="IPR017501">
    <property type="entry name" value="Phage_infect_YhgE_C"/>
</dbReference>
<keyword evidence="3 5" id="KW-1133">Transmembrane helix</keyword>
<keyword evidence="8" id="KW-1185">Reference proteome</keyword>
<evidence type="ECO:0000256" key="3">
    <source>
        <dbReference type="ARBA" id="ARBA00022989"/>
    </source>
</evidence>
<feature type="transmembrane region" description="Helical" evidence="5">
    <location>
        <begin position="20"/>
        <end position="38"/>
    </location>
</feature>
<evidence type="ECO:0000313" key="7">
    <source>
        <dbReference type="EMBL" id="MDM8275799.1"/>
    </source>
</evidence>
<dbReference type="NCBIfam" id="TIGR03062">
    <property type="entry name" value="pip_yhgE_Cterm"/>
    <property type="match status" value="1"/>
</dbReference>
<evidence type="ECO:0000256" key="1">
    <source>
        <dbReference type="ARBA" id="ARBA00004141"/>
    </source>
</evidence>
<dbReference type="NCBIfam" id="TIGR03061">
    <property type="entry name" value="pip_yhgE_Nterm"/>
    <property type="match status" value="1"/>
</dbReference>
<dbReference type="InterPro" id="IPR013525">
    <property type="entry name" value="ABC2_TM"/>
</dbReference>
<reference evidence="8" key="1">
    <citation type="submission" date="2023-06" db="EMBL/GenBank/DDBJ databases">
        <title>Identification and characterization of horizontal gene transfer across gut microbiota members of farm animals based on homology search.</title>
        <authorList>
            <person name="Zeman M."/>
            <person name="Kubasova T."/>
            <person name="Jahodarova E."/>
            <person name="Nykrynova M."/>
            <person name="Rychlik I."/>
        </authorList>
    </citation>
    <scope>NUCLEOTIDE SEQUENCE [LARGE SCALE GENOMIC DNA]</scope>
    <source>
        <strain evidence="8">154_Feed</strain>
    </source>
</reference>
<feature type="domain" description="ABC-2 type transporter transmembrane" evidence="6">
    <location>
        <begin position="29"/>
        <end position="162"/>
    </location>
</feature>
<dbReference type="SUPFAM" id="SSF58104">
    <property type="entry name" value="Methyl-accepting chemotaxis protein (MCP) signaling domain"/>
    <property type="match status" value="1"/>
</dbReference>
<evidence type="ECO:0000256" key="5">
    <source>
        <dbReference type="SAM" id="Phobius"/>
    </source>
</evidence>
<feature type="transmembrane region" description="Helical" evidence="5">
    <location>
        <begin position="642"/>
        <end position="660"/>
    </location>
</feature>
<dbReference type="EMBL" id="JAUDDZ010000022">
    <property type="protein sequence ID" value="MDM8275799.1"/>
    <property type="molecule type" value="Genomic_DNA"/>
</dbReference>
<keyword evidence="2 5" id="KW-0812">Transmembrane</keyword>
<feature type="transmembrane region" description="Helical" evidence="5">
    <location>
        <begin position="694"/>
        <end position="716"/>
    </location>
</feature>
<feature type="transmembrane region" description="Helical" evidence="5">
    <location>
        <begin position="582"/>
        <end position="605"/>
    </location>
</feature>
<dbReference type="InterPro" id="IPR017500">
    <property type="entry name" value="Phage_infect_YhgE_N"/>
</dbReference>
<evidence type="ECO:0000259" key="6">
    <source>
        <dbReference type="Pfam" id="PF12698"/>
    </source>
</evidence>
<comment type="subcellular location">
    <subcellularLocation>
        <location evidence="1">Membrane</location>
        <topology evidence="1">Multi-pass membrane protein</topology>
    </subcellularLocation>
</comment>
<dbReference type="Gene3D" id="3.40.1710.10">
    <property type="entry name" value="abc type-2 transporter like domain"/>
    <property type="match status" value="1"/>
</dbReference>
<feature type="transmembrane region" description="Helical" evidence="5">
    <location>
        <begin position="777"/>
        <end position="798"/>
    </location>
</feature>
<feature type="domain" description="ABC-2 type transporter transmembrane" evidence="6">
    <location>
        <begin position="534"/>
        <end position="712"/>
    </location>
</feature>
<dbReference type="PANTHER" id="PTHR43077:SF10">
    <property type="entry name" value="TRANSPORT PERMEASE PROTEIN"/>
    <property type="match status" value="1"/>
</dbReference>
<evidence type="ECO:0000256" key="2">
    <source>
        <dbReference type="ARBA" id="ARBA00022692"/>
    </source>
</evidence>
<feature type="transmembrane region" description="Helical" evidence="5">
    <location>
        <begin position="611"/>
        <end position="635"/>
    </location>
</feature>
<dbReference type="InterPro" id="IPR051328">
    <property type="entry name" value="T7SS_ABC-Transporter"/>
</dbReference>
<protein>
    <submittedName>
        <fullName evidence="7">YhgE/Pip domain-containing protein</fullName>
    </submittedName>
</protein>
<name>A0ABT7VBB8_9ACTN</name>
<proteinExistence type="predicted"/>
<gene>
    <name evidence="7" type="ORF">QUW28_09905</name>
</gene>
<dbReference type="Proteomes" id="UP001529421">
    <property type="component" value="Unassembled WGS sequence"/>
</dbReference>
<sequence length="857" mass="90137">MNTILRIFVRDLKRIARNPAAIVIALGVCIIPSLYAWINILANWNPYENTGTVPVAVVIEDEGTTIPDMGFVNAGSMIREKLEENHQLGWEFAASEDEAISEVEAGHAYAAFVIPRDFSATLAGVLDGKTEPAHLAYYVNEKANAIAPKVTDTGATTLETQIESEFLHVVGDTVAEKLKGSAASMANDADQAVQSTAGKLHSAADGLTVQTDSLGDAQRLIASSRKAIDGARASLDQISSSADTLADSLGHAMGVLGDARAGTQALATDLAGDLGAGAGAIAGISSTAAYDIGEIAGDIGWAQGKVDAAITQIRSLNGTVQNLKTSLELTRTTIVGLEQTEGQDGQSAIQTQVVKQLDTEIQVLISLSDEQLAQLDRLQALSDDIKASADDVRNLSGVVNDAIQQGNQALSGLQTQLATVIGPGVSSALDTFADAGGYLEGTLNSIGPLTSQANSTLDQLDTLLQQGAGTIDQTAASLREAADGIGDLASDLDALESAQTFRGLSDLIALDPTEVGSFMGAPVALNTHAVFPVSTYGSGVAPFYTNLALWVGGFVLVAIYKLEVDTEGIGTIRPWQGFFGRWLLLALLGQVQAIVCCTGDIVLGVQCVSPVAYIFAGMVESLVYVLFVYALAVAFKHIGKALGVLLVVLQIPGTSGTYPIEMMPGFFQALHPWLPFTYGIDAMREAVAGFYGDTYLRCLATLLLFAVPALIIGVGARRHLVGINTLFDRRLAETDLMIAEHTGAEDSLAAGSERFASAGIWVSSPGRAQRFERHYPVLVRRGLFALAAVPAALLLALFVLPAKFALLICWIASLAGTCAYLIVVEYLHSRALGVIAGAAPQRASRPRHLSSFPAERS</sequence>
<dbReference type="Pfam" id="PF12698">
    <property type="entry name" value="ABC2_membrane_3"/>
    <property type="match status" value="2"/>
</dbReference>
<feature type="transmembrane region" description="Helical" evidence="5">
    <location>
        <begin position="804"/>
        <end position="823"/>
    </location>
</feature>
<comment type="caution">
    <text evidence="7">The sequence shown here is derived from an EMBL/GenBank/DDBJ whole genome shotgun (WGS) entry which is preliminary data.</text>
</comment>